<organism evidence="2 3">
    <name type="scientific">Natronococcus amylolyticus DSM 10524</name>
    <dbReference type="NCBI Taxonomy" id="1227497"/>
    <lineage>
        <taxon>Archaea</taxon>
        <taxon>Methanobacteriati</taxon>
        <taxon>Methanobacteriota</taxon>
        <taxon>Stenosarchaea group</taxon>
        <taxon>Halobacteria</taxon>
        <taxon>Halobacteriales</taxon>
        <taxon>Natrialbaceae</taxon>
        <taxon>Natronococcus</taxon>
    </lineage>
</organism>
<dbReference type="InterPro" id="IPR055768">
    <property type="entry name" value="DUF7344"/>
</dbReference>
<dbReference type="OrthoDB" id="155703at2157"/>
<reference evidence="2 3" key="1">
    <citation type="journal article" date="2014" name="PLoS Genet.">
        <title>Phylogenetically driven sequencing of extremely halophilic archaea reveals strategies for static and dynamic osmo-response.</title>
        <authorList>
            <person name="Becker E.A."/>
            <person name="Seitzer P.M."/>
            <person name="Tritt A."/>
            <person name="Larsen D."/>
            <person name="Krusor M."/>
            <person name="Yao A.I."/>
            <person name="Wu D."/>
            <person name="Madern D."/>
            <person name="Eisen J.A."/>
            <person name="Darling A.E."/>
            <person name="Facciotti M.T."/>
        </authorList>
    </citation>
    <scope>NUCLEOTIDE SEQUENCE [LARGE SCALE GENOMIC DNA]</scope>
    <source>
        <strain evidence="2 3">DSM 10524</strain>
    </source>
</reference>
<dbReference type="Pfam" id="PF24035">
    <property type="entry name" value="DUF7344"/>
    <property type="match status" value="1"/>
</dbReference>
<name>L9WZM1_9EURY</name>
<evidence type="ECO:0000313" key="3">
    <source>
        <dbReference type="Proteomes" id="UP000011688"/>
    </source>
</evidence>
<dbReference type="RefSeq" id="WP_005558506.1">
    <property type="nucleotide sequence ID" value="NZ_AOIB01000033.1"/>
</dbReference>
<dbReference type="Proteomes" id="UP000011688">
    <property type="component" value="Unassembled WGS sequence"/>
</dbReference>
<evidence type="ECO:0000313" key="2">
    <source>
        <dbReference type="EMBL" id="ELY54910.1"/>
    </source>
</evidence>
<evidence type="ECO:0000259" key="1">
    <source>
        <dbReference type="Pfam" id="PF24035"/>
    </source>
</evidence>
<feature type="domain" description="DUF7344" evidence="1">
    <location>
        <begin position="7"/>
        <end position="80"/>
    </location>
</feature>
<protein>
    <recommendedName>
        <fullName evidence="1">DUF7344 domain-containing protein</fullName>
    </recommendedName>
</protein>
<dbReference type="EMBL" id="AOIB01000033">
    <property type="protein sequence ID" value="ELY54910.1"/>
    <property type="molecule type" value="Genomic_DNA"/>
</dbReference>
<proteinExistence type="predicted"/>
<dbReference type="SUPFAM" id="SSF46785">
    <property type="entry name" value="Winged helix' DNA-binding domain"/>
    <property type="match status" value="1"/>
</dbReference>
<gene>
    <name evidence="2" type="ORF">C491_17474</name>
</gene>
<dbReference type="InterPro" id="IPR036390">
    <property type="entry name" value="WH_DNA-bd_sf"/>
</dbReference>
<sequence length="109" mass="11955">MNQHEAFEILADADRQHILYELVENDGVSTVSDLSQRIASCSDTAHETAFKHAKVSLVHNHLPRLEHYGVLEYDTRSGDVVLTDTGSVEPILNAAEEVERTVAGAAQSI</sequence>
<dbReference type="eggNOG" id="arCOG03828">
    <property type="taxonomic scope" value="Archaea"/>
</dbReference>
<dbReference type="AlphaFoldDB" id="L9WZM1"/>
<dbReference type="Gene3D" id="1.10.10.10">
    <property type="entry name" value="Winged helix-like DNA-binding domain superfamily/Winged helix DNA-binding domain"/>
    <property type="match status" value="1"/>
</dbReference>
<comment type="caution">
    <text evidence="2">The sequence shown here is derived from an EMBL/GenBank/DDBJ whole genome shotgun (WGS) entry which is preliminary data.</text>
</comment>
<dbReference type="InterPro" id="IPR036388">
    <property type="entry name" value="WH-like_DNA-bd_sf"/>
</dbReference>
<keyword evidence="3" id="KW-1185">Reference proteome</keyword>
<accession>L9WZM1</accession>